<organism evidence="1 2">
    <name type="scientific">Saccharopolyspora aridisoli</name>
    <dbReference type="NCBI Taxonomy" id="2530385"/>
    <lineage>
        <taxon>Bacteria</taxon>
        <taxon>Bacillati</taxon>
        <taxon>Actinomycetota</taxon>
        <taxon>Actinomycetes</taxon>
        <taxon>Pseudonocardiales</taxon>
        <taxon>Pseudonocardiaceae</taxon>
        <taxon>Saccharopolyspora</taxon>
    </lineage>
</organism>
<evidence type="ECO:0000313" key="1">
    <source>
        <dbReference type="EMBL" id="TDC88208.1"/>
    </source>
</evidence>
<dbReference type="RefSeq" id="WP_132627020.1">
    <property type="nucleotide sequence ID" value="NZ_SMKV01000045.1"/>
</dbReference>
<gene>
    <name evidence="1" type="ORF">E1161_24125</name>
</gene>
<dbReference type="OrthoDB" id="6161020at2"/>
<accession>A0A4R4U9M8</accession>
<evidence type="ECO:0000313" key="2">
    <source>
        <dbReference type="Proteomes" id="UP000294744"/>
    </source>
</evidence>
<name>A0A4R4U9M8_9PSEU</name>
<comment type="caution">
    <text evidence="1">The sequence shown here is derived from an EMBL/GenBank/DDBJ whole genome shotgun (WGS) entry which is preliminary data.</text>
</comment>
<protein>
    <submittedName>
        <fullName evidence="1">DUF2795 domain-containing protein</fullName>
    </submittedName>
</protein>
<dbReference type="Proteomes" id="UP000294744">
    <property type="component" value="Unassembled WGS sequence"/>
</dbReference>
<dbReference type="InterPro" id="IPR021527">
    <property type="entry name" value="DUF2795"/>
</dbReference>
<dbReference type="Pfam" id="PF11387">
    <property type="entry name" value="DUF2795"/>
    <property type="match status" value="1"/>
</dbReference>
<sequence>MTHPPDPNSVQPFLREVHYPVSKQQLVDIAEQQGVDGEVLRALRIVPDRTYKNQEEVNEEVALGS</sequence>
<keyword evidence="2" id="KW-1185">Reference proteome</keyword>
<reference evidence="1 2" key="1">
    <citation type="submission" date="2019-03" db="EMBL/GenBank/DDBJ databases">
        <title>Draft genome sequences of novel Actinobacteria.</title>
        <authorList>
            <person name="Sahin N."/>
            <person name="Ay H."/>
            <person name="Saygin H."/>
        </authorList>
    </citation>
    <scope>NUCLEOTIDE SEQUENCE [LARGE SCALE GENOMIC DNA]</scope>
    <source>
        <strain evidence="1 2">16K404</strain>
    </source>
</reference>
<proteinExistence type="predicted"/>
<dbReference type="EMBL" id="SMKV01000045">
    <property type="protein sequence ID" value="TDC88208.1"/>
    <property type="molecule type" value="Genomic_DNA"/>
</dbReference>
<dbReference type="AlphaFoldDB" id="A0A4R4U9M8"/>